<dbReference type="EMBL" id="JACCFY010000001">
    <property type="protein sequence ID" value="NYJ79005.1"/>
    <property type="molecule type" value="Genomic_DNA"/>
</dbReference>
<feature type="transmembrane region" description="Helical" evidence="7">
    <location>
        <begin position="117"/>
        <end position="138"/>
    </location>
</feature>
<feature type="transmembrane region" description="Helical" evidence="7">
    <location>
        <begin position="189"/>
        <end position="207"/>
    </location>
</feature>
<feature type="transmembrane region" description="Helical" evidence="7">
    <location>
        <begin position="90"/>
        <end position="110"/>
    </location>
</feature>
<dbReference type="PROSITE" id="PS50928">
    <property type="entry name" value="ABC_TM1"/>
    <property type="match status" value="1"/>
</dbReference>
<evidence type="ECO:0000256" key="7">
    <source>
        <dbReference type="RuleBase" id="RU363032"/>
    </source>
</evidence>
<dbReference type="GO" id="GO:0005886">
    <property type="term" value="C:plasma membrane"/>
    <property type="evidence" value="ECO:0007669"/>
    <property type="project" value="UniProtKB-SubCell"/>
</dbReference>
<evidence type="ECO:0000256" key="2">
    <source>
        <dbReference type="ARBA" id="ARBA00022448"/>
    </source>
</evidence>
<organism evidence="9 10">
    <name type="scientific">Nesterenkonia xinjiangensis</name>
    <dbReference type="NCBI Taxonomy" id="225327"/>
    <lineage>
        <taxon>Bacteria</taxon>
        <taxon>Bacillati</taxon>
        <taxon>Actinomycetota</taxon>
        <taxon>Actinomycetes</taxon>
        <taxon>Micrococcales</taxon>
        <taxon>Micrococcaceae</taxon>
        <taxon>Nesterenkonia</taxon>
    </lineage>
</organism>
<accession>A0A7Z0GN13</accession>
<protein>
    <submittedName>
        <fullName evidence="9">Peptide/nickel transport system permease protein</fullName>
    </submittedName>
</protein>
<dbReference type="GO" id="GO:0055085">
    <property type="term" value="P:transmembrane transport"/>
    <property type="evidence" value="ECO:0007669"/>
    <property type="project" value="InterPro"/>
</dbReference>
<dbReference type="Pfam" id="PF00528">
    <property type="entry name" value="BPD_transp_1"/>
    <property type="match status" value="1"/>
</dbReference>
<evidence type="ECO:0000313" key="10">
    <source>
        <dbReference type="Proteomes" id="UP000535437"/>
    </source>
</evidence>
<feature type="transmembrane region" description="Helical" evidence="7">
    <location>
        <begin position="417"/>
        <end position="440"/>
    </location>
</feature>
<feature type="domain" description="ABC transmembrane type-1" evidence="8">
    <location>
        <begin position="84"/>
        <end position="482"/>
    </location>
</feature>
<dbReference type="InterPro" id="IPR035906">
    <property type="entry name" value="MetI-like_sf"/>
</dbReference>
<keyword evidence="2 7" id="KW-0813">Transport</keyword>
<evidence type="ECO:0000259" key="8">
    <source>
        <dbReference type="PROSITE" id="PS50928"/>
    </source>
</evidence>
<feature type="transmembrane region" description="Helical" evidence="7">
    <location>
        <begin position="460"/>
        <end position="485"/>
    </location>
</feature>
<gene>
    <name evidence="9" type="ORF">HNR09_002416</name>
</gene>
<keyword evidence="3" id="KW-1003">Cell membrane</keyword>
<reference evidence="9 10" key="1">
    <citation type="submission" date="2020-07" db="EMBL/GenBank/DDBJ databases">
        <title>Sequencing the genomes of 1000 actinobacteria strains.</title>
        <authorList>
            <person name="Klenk H.-P."/>
        </authorList>
    </citation>
    <scope>NUCLEOTIDE SEQUENCE [LARGE SCALE GENOMIC DNA]</scope>
    <source>
        <strain evidence="9 10">DSM 15475</strain>
    </source>
</reference>
<keyword evidence="10" id="KW-1185">Reference proteome</keyword>
<sequence length="491" mass="53428">MGSSLLVFILVINSGDPLQELRESNAENVEFLIQQRIEFMNLDQPWYQRYWTWLTGLAGCVVGNCDLGTNMQGQDVGALVQQAAGASLRLVFLATLFSIIIGVLTGIVTAIRQYSTLDYAVSFLIFLFFSLPVFWAAVLAKEWMGIRFNNWMADPSFTWAQTGIVAAVAAIVVPGIIGGSLRRRLGTGAVMFAFVLVVMPLFDWLNYARQPQLGPLVITLLGVAVAFGLTALLSGLQNRRVLYSALVTVGLGLVSYYATFWLLLDPAGGWWTIFGLFAVAMLLAVATGRLLGGHARGQATAVSILTAAIYSGLVLLDHFMRHWPGFLSLKPRPISTIGSSSPNFAGSFWEVSLDQGTQLLLPTTLLMVVSVATYTRYTRASMLEAINQDYIRTARAKGVNERTVIFKHAFRNSMIPVTTIVAFDFAGLIGGSVIVERVFGWRGMGDLFATGLGNSDPAPVMAFVLVTGTAAVLFNLIADLLYAVLDPRIRV</sequence>
<dbReference type="InterPro" id="IPR000515">
    <property type="entry name" value="MetI-like"/>
</dbReference>
<name>A0A7Z0GN13_9MICC</name>
<dbReference type="PANTHER" id="PTHR43163:SF6">
    <property type="entry name" value="DIPEPTIDE TRANSPORT SYSTEM PERMEASE PROTEIN DPPB-RELATED"/>
    <property type="match status" value="1"/>
</dbReference>
<keyword evidence="4 7" id="KW-0812">Transmembrane</keyword>
<feature type="transmembrane region" description="Helical" evidence="7">
    <location>
        <begin position="213"/>
        <end position="234"/>
    </location>
</feature>
<dbReference type="CDD" id="cd06261">
    <property type="entry name" value="TM_PBP2"/>
    <property type="match status" value="1"/>
</dbReference>
<dbReference type="Gene3D" id="1.10.3720.10">
    <property type="entry name" value="MetI-like"/>
    <property type="match status" value="1"/>
</dbReference>
<feature type="transmembrane region" description="Helical" evidence="7">
    <location>
        <begin position="158"/>
        <end position="177"/>
    </location>
</feature>
<comment type="caution">
    <text evidence="9">The sequence shown here is derived from an EMBL/GenBank/DDBJ whole genome shotgun (WGS) entry which is preliminary data.</text>
</comment>
<keyword evidence="6 7" id="KW-0472">Membrane</keyword>
<dbReference type="PANTHER" id="PTHR43163">
    <property type="entry name" value="DIPEPTIDE TRANSPORT SYSTEM PERMEASE PROTEIN DPPB-RELATED"/>
    <property type="match status" value="1"/>
</dbReference>
<dbReference type="SUPFAM" id="SSF161098">
    <property type="entry name" value="MetI-like"/>
    <property type="match status" value="1"/>
</dbReference>
<comment type="subcellular location">
    <subcellularLocation>
        <location evidence="1 7">Cell membrane</location>
        <topology evidence="1 7">Multi-pass membrane protein</topology>
    </subcellularLocation>
</comment>
<evidence type="ECO:0000313" key="9">
    <source>
        <dbReference type="EMBL" id="NYJ79005.1"/>
    </source>
</evidence>
<keyword evidence="5 7" id="KW-1133">Transmembrane helix</keyword>
<evidence type="ECO:0000256" key="1">
    <source>
        <dbReference type="ARBA" id="ARBA00004651"/>
    </source>
</evidence>
<feature type="transmembrane region" description="Helical" evidence="7">
    <location>
        <begin position="299"/>
        <end position="320"/>
    </location>
</feature>
<evidence type="ECO:0000256" key="6">
    <source>
        <dbReference type="ARBA" id="ARBA00023136"/>
    </source>
</evidence>
<evidence type="ECO:0000256" key="3">
    <source>
        <dbReference type="ARBA" id="ARBA00022475"/>
    </source>
</evidence>
<evidence type="ECO:0000256" key="5">
    <source>
        <dbReference type="ARBA" id="ARBA00022989"/>
    </source>
</evidence>
<feature type="transmembrane region" description="Helical" evidence="7">
    <location>
        <begin position="241"/>
        <end position="264"/>
    </location>
</feature>
<proteinExistence type="inferred from homology"/>
<feature type="transmembrane region" description="Helical" evidence="7">
    <location>
        <begin position="359"/>
        <end position="377"/>
    </location>
</feature>
<comment type="similarity">
    <text evidence="7">Belongs to the binding-protein-dependent transport system permease family.</text>
</comment>
<feature type="transmembrane region" description="Helical" evidence="7">
    <location>
        <begin position="270"/>
        <end position="292"/>
    </location>
</feature>
<evidence type="ECO:0000256" key="4">
    <source>
        <dbReference type="ARBA" id="ARBA00022692"/>
    </source>
</evidence>
<dbReference type="Proteomes" id="UP000535437">
    <property type="component" value="Unassembled WGS sequence"/>
</dbReference>
<dbReference type="AlphaFoldDB" id="A0A7Z0GN13"/>